<proteinExistence type="predicted"/>
<sequence>MIADYLLEISRKIKERFGDKVERIVLFGSYARGDYSAESDIDILVVVRDDSIENDIRKVIYSFIPIAKRLISVKILRIDRYTKMKEMNLSFIRSVEREGIVIG</sequence>
<dbReference type="KEGG" id="ast:Asulf_00024"/>
<dbReference type="InterPro" id="IPR052548">
    <property type="entry name" value="Type_VII_TA_antitoxin"/>
</dbReference>
<dbReference type="InterPro" id="IPR002934">
    <property type="entry name" value="Polymerase_NTP_transf_dom"/>
</dbReference>
<evidence type="ECO:0000313" key="2">
    <source>
        <dbReference type="EMBL" id="AGK60060.1"/>
    </source>
</evidence>
<gene>
    <name evidence="2" type="ORF">Asulf_00024</name>
</gene>
<dbReference type="STRING" id="387631.Asulf_00024"/>
<dbReference type="PANTHER" id="PTHR33933:SF3">
    <property type="entry name" value="PROTEIN ADENYLYLTRANSFERASE MJ0604-RELATED"/>
    <property type="match status" value="1"/>
</dbReference>
<dbReference type="SUPFAM" id="SSF81301">
    <property type="entry name" value="Nucleotidyltransferase"/>
    <property type="match status" value="1"/>
</dbReference>
<dbReference type="Proteomes" id="UP000013307">
    <property type="component" value="Chromosome"/>
</dbReference>
<feature type="domain" description="Polymerase nucleotidyl transferase" evidence="1">
    <location>
        <begin position="8"/>
        <end position="101"/>
    </location>
</feature>
<dbReference type="eggNOG" id="arCOG01201">
    <property type="taxonomic scope" value="Archaea"/>
</dbReference>
<dbReference type="CDD" id="cd05403">
    <property type="entry name" value="NT_KNTase_like"/>
    <property type="match status" value="1"/>
</dbReference>
<evidence type="ECO:0000259" key="1">
    <source>
        <dbReference type="Pfam" id="PF01909"/>
    </source>
</evidence>
<dbReference type="PANTHER" id="PTHR33933">
    <property type="entry name" value="NUCLEOTIDYLTRANSFERASE"/>
    <property type="match status" value="1"/>
</dbReference>
<dbReference type="GO" id="GO:0016779">
    <property type="term" value="F:nucleotidyltransferase activity"/>
    <property type="evidence" value="ECO:0007669"/>
    <property type="project" value="InterPro"/>
</dbReference>
<keyword evidence="3" id="KW-1185">Reference proteome</keyword>
<reference evidence="2 3" key="1">
    <citation type="journal article" date="2013" name="Genome Announc.">
        <title>Complete Genome Sequence of the Thermophilic and Facultatively Chemolithoautotrophic Sulfate Reducer Archaeoglobus sulfaticallidus Strain PM70-1T.</title>
        <authorList>
            <person name="Stokke R."/>
            <person name="Hocking W.P."/>
            <person name="Steinsbu B.O."/>
            <person name="Steen I.H."/>
        </authorList>
    </citation>
    <scope>NUCLEOTIDE SEQUENCE [LARGE SCALE GENOMIC DNA]</scope>
    <source>
        <strain evidence="2">PM70-1</strain>
    </source>
</reference>
<accession>N0BIV1</accession>
<name>N0BIV1_9EURY</name>
<dbReference type="Pfam" id="PF01909">
    <property type="entry name" value="NTP_transf_2"/>
    <property type="match status" value="1"/>
</dbReference>
<dbReference type="EMBL" id="CP005290">
    <property type="protein sequence ID" value="AGK60060.1"/>
    <property type="molecule type" value="Genomic_DNA"/>
</dbReference>
<dbReference type="GeneID" id="15391670"/>
<dbReference type="InterPro" id="IPR043519">
    <property type="entry name" value="NT_sf"/>
</dbReference>
<organism evidence="2 3">
    <name type="scientific">Archaeoglobus sulfaticallidus PM70-1</name>
    <dbReference type="NCBI Taxonomy" id="387631"/>
    <lineage>
        <taxon>Archaea</taxon>
        <taxon>Methanobacteriati</taxon>
        <taxon>Methanobacteriota</taxon>
        <taxon>Archaeoglobi</taxon>
        <taxon>Archaeoglobales</taxon>
        <taxon>Archaeoglobaceae</taxon>
        <taxon>Archaeoglobus</taxon>
    </lineage>
</organism>
<dbReference type="RefSeq" id="WP_015589659.1">
    <property type="nucleotide sequence ID" value="NC_021169.1"/>
</dbReference>
<protein>
    <recommendedName>
        <fullName evidence="1">Polymerase nucleotidyl transferase domain-containing protein</fullName>
    </recommendedName>
</protein>
<dbReference type="AlphaFoldDB" id="N0BIV1"/>
<dbReference type="Gene3D" id="3.30.460.10">
    <property type="entry name" value="Beta Polymerase, domain 2"/>
    <property type="match status" value="1"/>
</dbReference>
<evidence type="ECO:0000313" key="3">
    <source>
        <dbReference type="Proteomes" id="UP000013307"/>
    </source>
</evidence>
<dbReference type="HOGENOM" id="CLU_130257_3_2_2"/>